<dbReference type="GO" id="GO:0034453">
    <property type="term" value="P:microtubule anchoring"/>
    <property type="evidence" value="ECO:0007669"/>
    <property type="project" value="InterPro"/>
</dbReference>
<dbReference type="GO" id="GO:0005813">
    <property type="term" value="C:centrosome"/>
    <property type="evidence" value="ECO:0007669"/>
    <property type="project" value="InterPro"/>
</dbReference>
<dbReference type="PANTHER" id="PTHR13958:SF3">
    <property type="entry name" value="CAP-GLY DOMAIN-CONTAINING PROTEIN-RELATED"/>
    <property type="match status" value="1"/>
</dbReference>
<evidence type="ECO:0000313" key="1">
    <source>
        <dbReference type="EMBL" id="KAK8777181.1"/>
    </source>
</evidence>
<reference evidence="1 2" key="1">
    <citation type="journal article" date="2023" name="Arcadia Sci">
        <title>De novo assembly of a long-read Amblyomma americanum tick genome.</title>
        <authorList>
            <person name="Chou S."/>
            <person name="Poskanzer K.E."/>
            <person name="Rollins M."/>
            <person name="Thuy-Boun P.S."/>
        </authorList>
    </citation>
    <scope>NUCLEOTIDE SEQUENCE [LARGE SCALE GENOMIC DNA]</scope>
    <source>
        <strain evidence="1">F_SG_1</strain>
        <tissue evidence="1">Salivary glands</tissue>
    </source>
</reference>
<dbReference type="Proteomes" id="UP001321473">
    <property type="component" value="Unassembled WGS sequence"/>
</dbReference>
<keyword evidence="2" id="KW-1185">Reference proteome</keyword>
<name>A0AAQ4ER53_AMBAM</name>
<dbReference type="EMBL" id="JARKHS020012127">
    <property type="protein sequence ID" value="KAK8777181.1"/>
    <property type="molecule type" value="Genomic_DNA"/>
</dbReference>
<proteinExistence type="predicted"/>
<dbReference type="GO" id="GO:0008017">
    <property type="term" value="F:microtubule binding"/>
    <property type="evidence" value="ECO:0007669"/>
    <property type="project" value="InterPro"/>
</dbReference>
<sequence>ALCSRAVQAEDCFLSTTTEQDWFDDDFGLGSGDNALGYQRRIPNKPPPPYSPPKGGFMSRLFSEAAWKVPYTESEVSALVRKAAATVYTTVMQGRSLAELAFNQEYIDEKAPAKAFITDTNSHHAYCEFLFDLVKETARELFW</sequence>
<accession>A0AAQ4ER53</accession>
<evidence type="ECO:0000313" key="2">
    <source>
        <dbReference type="Proteomes" id="UP001321473"/>
    </source>
</evidence>
<comment type="caution">
    <text evidence="1">The sequence shown here is derived from an EMBL/GenBank/DDBJ whole genome shotgun (WGS) entry which is preliminary data.</text>
</comment>
<dbReference type="AlphaFoldDB" id="A0AAQ4ER53"/>
<protein>
    <submittedName>
        <fullName evidence="1">Uncharacterized protein</fullName>
    </submittedName>
</protein>
<dbReference type="InterPro" id="IPR028750">
    <property type="entry name" value="CEP350/CC187"/>
</dbReference>
<organism evidence="1 2">
    <name type="scientific">Amblyomma americanum</name>
    <name type="common">Lone star tick</name>
    <dbReference type="NCBI Taxonomy" id="6943"/>
    <lineage>
        <taxon>Eukaryota</taxon>
        <taxon>Metazoa</taxon>
        <taxon>Ecdysozoa</taxon>
        <taxon>Arthropoda</taxon>
        <taxon>Chelicerata</taxon>
        <taxon>Arachnida</taxon>
        <taxon>Acari</taxon>
        <taxon>Parasitiformes</taxon>
        <taxon>Ixodida</taxon>
        <taxon>Ixodoidea</taxon>
        <taxon>Ixodidae</taxon>
        <taxon>Amblyomminae</taxon>
        <taxon>Amblyomma</taxon>
    </lineage>
</organism>
<dbReference type="PANTHER" id="PTHR13958">
    <property type="entry name" value="CENTROSOME-ASSOCIATED PROTEIN 350"/>
    <property type="match status" value="1"/>
</dbReference>
<gene>
    <name evidence="1" type="ORF">V5799_029474</name>
</gene>
<feature type="non-terminal residue" evidence="1">
    <location>
        <position position="1"/>
    </location>
</feature>